<dbReference type="Proteomes" id="UP001620626">
    <property type="component" value="Unassembled WGS sequence"/>
</dbReference>
<comment type="caution">
    <text evidence="2">The sequence shown here is derived from an EMBL/GenBank/DDBJ whole genome shotgun (WGS) entry which is preliminary data.</text>
</comment>
<dbReference type="EMBL" id="JBICBT010000078">
    <property type="protein sequence ID" value="KAL3124080.1"/>
    <property type="molecule type" value="Genomic_DNA"/>
</dbReference>
<organism evidence="2 3">
    <name type="scientific">Heterodera trifolii</name>
    <dbReference type="NCBI Taxonomy" id="157864"/>
    <lineage>
        <taxon>Eukaryota</taxon>
        <taxon>Metazoa</taxon>
        <taxon>Ecdysozoa</taxon>
        <taxon>Nematoda</taxon>
        <taxon>Chromadorea</taxon>
        <taxon>Rhabditida</taxon>
        <taxon>Tylenchina</taxon>
        <taxon>Tylenchomorpha</taxon>
        <taxon>Tylenchoidea</taxon>
        <taxon>Heteroderidae</taxon>
        <taxon>Heteroderinae</taxon>
        <taxon>Heterodera</taxon>
    </lineage>
</organism>
<feature type="compositionally biased region" description="Basic and acidic residues" evidence="1">
    <location>
        <begin position="13"/>
        <end position="28"/>
    </location>
</feature>
<reference evidence="2 3" key="1">
    <citation type="submission" date="2024-10" db="EMBL/GenBank/DDBJ databases">
        <authorList>
            <person name="Kim D."/>
        </authorList>
    </citation>
    <scope>NUCLEOTIDE SEQUENCE [LARGE SCALE GENOMIC DNA]</scope>
    <source>
        <strain evidence="2">BH-2024</strain>
    </source>
</reference>
<accession>A0ABD2M984</accession>
<protein>
    <submittedName>
        <fullName evidence="2">Uncharacterized protein</fullName>
    </submittedName>
</protein>
<evidence type="ECO:0000313" key="3">
    <source>
        <dbReference type="Proteomes" id="UP001620626"/>
    </source>
</evidence>
<evidence type="ECO:0000313" key="2">
    <source>
        <dbReference type="EMBL" id="KAL3124080.1"/>
    </source>
</evidence>
<name>A0ABD2M984_9BILA</name>
<feature type="compositionally biased region" description="Basic and acidic residues" evidence="1">
    <location>
        <begin position="94"/>
        <end position="103"/>
    </location>
</feature>
<gene>
    <name evidence="2" type="ORF">niasHT_004669</name>
</gene>
<sequence>MTEKKTQCVGRPNEAKEKGNNGRNVERERRRHGHSLVAAAPHTFSVAAVMKRGWKAEEEKPRNEELFTLLAGRQLCRWEAKDWHRTKKEKGKNRRDNKEEMNE</sequence>
<proteinExistence type="predicted"/>
<feature type="compositionally biased region" description="Basic residues" evidence="1">
    <location>
        <begin position="84"/>
        <end position="93"/>
    </location>
</feature>
<keyword evidence="3" id="KW-1185">Reference proteome</keyword>
<dbReference type="AlphaFoldDB" id="A0ABD2M984"/>
<evidence type="ECO:0000256" key="1">
    <source>
        <dbReference type="SAM" id="MobiDB-lite"/>
    </source>
</evidence>
<feature type="region of interest" description="Disordered" evidence="1">
    <location>
        <begin position="80"/>
        <end position="103"/>
    </location>
</feature>
<feature type="region of interest" description="Disordered" evidence="1">
    <location>
        <begin position="1"/>
        <end position="31"/>
    </location>
</feature>